<dbReference type="Proteomes" id="UP001233172">
    <property type="component" value="Unassembled WGS sequence"/>
</dbReference>
<sequence length="56" mass="6373">LSNISYLHICEIEVLVSGSRYEEVYFNKKTNTTNRDTFGHTSGQQPERLPPGMSRA</sequence>
<proteinExistence type="predicted"/>
<dbReference type="AlphaFoldDB" id="A0AAD8BCH6"/>
<keyword evidence="3" id="KW-1185">Reference proteome</keyword>
<feature type="non-terminal residue" evidence="2">
    <location>
        <position position="1"/>
    </location>
</feature>
<reference evidence="2" key="2">
    <citation type="submission" date="2023-04" db="EMBL/GenBank/DDBJ databases">
        <authorList>
            <person name="Bu L."/>
            <person name="Lu L."/>
            <person name="Laidemitt M.R."/>
            <person name="Zhang S.M."/>
            <person name="Mutuku M."/>
            <person name="Mkoji G."/>
            <person name="Steinauer M."/>
            <person name="Loker E.S."/>
        </authorList>
    </citation>
    <scope>NUCLEOTIDE SEQUENCE</scope>
    <source>
        <strain evidence="2">KasaAsao</strain>
        <tissue evidence="2">Whole Snail</tissue>
    </source>
</reference>
<evidence type="ECO:0000256" key="1">
    <source>
        <dbReference type="SAM" id="MobiDB-lite"/>
    </source>
</evidence>
<evidence type="ECO:0000313" key="2">
    <source>
        <dbReference type="EMBL" id="KAK0051428.1"/>
    </source>
</evidence>
<comment type="caution">
    <text evidence="2">The sequence shown here is derived from an EMBL/GenBank/DDBJ whole genome shotgun (WGS) entry which is preliminary data.</text>
</comment>
<dbReference type="EMBL" id="JASAOG010000104">
    <property type="protein sequence ID" value="KAK0051428.1"/>
    <property type="molecule type" value="Genomic_DNA"/>
</dbReference>
<feature type="compositionally biased region" description="Polar residues" evidence="1">
    <location>
        <begin position="29"/>
        <end position="45"/>
    </location>
</feature>
<feature type="region of interest" description="Disordered" evidence="1">
    <location>
        <begin position="29"/>
        <end position="56"/>
    </location>
</feature>
<name>A0AAD8BCH6_BIOPF</name>
<organism evidence="2 3">
    <name type="scientific">Biomphalaria pfeifferi</name>
    <name type="common">Bloodfluke planorb</name>
    <name type="synonym">Freshwater snail</name>
    <dbReference type="NCBI Taxonomy" id="112525"/>
    <lineage>
        <taxon>Eukaryota</taxon>
        <taxon>Metazoa</taxon>
        <taxon>Spiralia</taxon>
        <taxon>Lophotrochozoa</taxon>
        <taxon>Mollusca</taxon>
        <taxon>Gastropoda</taxon>
        <taxon>Heterobranchia</taxon>
        <taxon>Euthyneura</taxon>
        <taxon>Panpulmonata</taxon>
        <taxon>Hygrophila</taxon>
        <taxon>Lymnaeoidea</taxon>
        <taxon>Planorbidae</taxon>
        <taxon>Biomphalaria</taxon>
    </lineage>
</organism>
<gene>
    <name evidence="2" type="ORF">Bpfe_019202</name>
</gene>
<evidence type="ECO:0000313" key="3">
    <source>
        <dbReference type="Proteomes" id="UP001233172"/>
    </source>
</evidence>
<reference evidence="2" key="1">
    <citation type="journal article" date="2023" name="PLoS Negl. Trop. Dis.">
        <title>A genome sequence for Biomphalaria pfeifferi, the major vector snail for the human-infecting parasite Schistosoma mansoni.</title>
        <authorList>
            <person name="Bu L."/>
            <person name="Lu L."/>
            <person name="Laidemitt M.R."/>
            <person name="Zhang S.M."/>
            <person name="Mutuku M."/>
            <person name="Mkoji G."/>
            <person name="Steinauer M."/>
            <person name="Loker E.S."/>
        </authorList>
    </citation>
    <scope>NUCLEOTIDE SEQUENCE</scope>
    <source>
        <strain evidence="2">KasaAsao</strain>
    </source>
</reference>
<protein>
    <submittedName>
        <fullName evidence="2">Uncharacterized protein</fullName>
    </submittedName>
</protein>
<accession>A0AAD8BCH6</accession>